<proteinExistence type="predicted"/>
<dbReference type="InterPro" id="IPR029058">
    <property type="entry name" value="AB_hydrolase_fold"/>
</dbReference>
<dbReference type="AlphaFoldDB" id="A0A6C0KNI3"/>
<dbReference type="EMBL" id="MN740920">
    <property type="protein sequence ID" value="QHU17924.1"/>
    <property type="molecule type" value="Genomic_DNA"/>
</dbReference>
<organism evidence="1">
    <name type="scientific">viral metagenome</name>
    <dbReference type="NCBI Taxonomy" id="1070528"/>
    <lineage>
        <taxon>unclassified sequences</taxon>
        <taxon>metagenomes</taxon>
        <taxon>organismal metagenomes</taxon>
    </lineage>
</organism>
<dbReference type="SUPFAM" id="SSF53474">
    <property type="entry name" value="alpha/beta-Hydrolases"/>
    <property type="match status" value="1"/>
</dbReference>
<evidence type="ECO:0000313" key="1">
    <source>
        <dbReference type="EMBL" id="QHU17924.1"/>
    </source>
</evidence>
<reference evidence="1" key="1">
    <citation type="journal article" date="2020" name="Nature">
        <title>Giant virus diversity and host interactions through global metagenomics.</title>
        <authorList>
            <person name="Schulz F."/>
            <person name="Roux S."/>
            <person name="Paez-Espino D."/>
            <person name="Jungbluth S."/>
            <person name="Walsh D.A."/>
            <person name="Denef V.J."/>
            <person name="McMahon K.D."/>
            <person name="Konstantinidis K.T."/>
            <person name="Eloe-Fadrosh E.A."/>
            <person name="Kyrpides N.C."/>
            <person name="Woyke T."/>
        </authorList>
    </citation>
    <scope>NUCLEOTIDE SEQUENCE</scope>
    <source>
        <strain evidence="1">GVMAG-S-3300012919-55</strain>
    </source>
</reference>
<protein>
    <submittedName>
        <fullName evidence="1">Uncharacterized protein</fullName>
    </submittedName>
</protein>
<sequence>MKIHSLFFFVFGIFQIQGFIFPPQKYRKLRIFEPEHSSPKETNCILFFTGGSNAISPSIYSDFFKSCNEKNIAVYIPCFQYKHVACLIRILHNKYKKVIAIGHSSGCTTLLNQIQNQEYIQDVVLMDPVNTNIFKKETFSIPYVKTLFFIHAAKSYKINHDPYGLPFIPFLKINKHQLDGQNISRIIEITATNYGHSDILNPIFSNIMHFTRITVGNKNRTNSQLYGYHEQLSETILYFMEEEKTHCPTSLPQNIWDE</sequence>
<name>A0A6C0KNI3_9ZZZZ</name>
<dbReference type="Gene3D" id="3.40.50.1820">
    <property type="entry name" value="alpha/beta hydrolase"/>
    <property type="match status" value="1"/>
</dbReference>
<accession>A0A6C0KNI3</accession>